<name>M1Z8B8_NITG3</name>
<dbReference type="EMBL" id="CAQJ01000002">
    <property type="protein sequence ID" value="CCQ89254.1"/>
    <property type="molecule type" value="Genomic_DNA"/>
</dbReference>
<dbReference type="HAMAP" id="MF_01804">
    <property type="entry name" value="ScpB"/>
    <property type="match status" value="1"/>
</dbReference>
<keyword evidence="4 5" id="KW-0131">Cell cycle</keyword>
<evidence type="ECO:0000256" key="4">
    <source>
        <dbReference type="ARBA" id="ARBA00023306"/>
    </source>
</evidence>
<comment type="similarity">
    <text evidence="5">Belongs to the ScpB family.</text>
</comment>
<dbReference type="InterPro" id="IPR005234">
    <property type="entry name" value="ScpB_csome_segregation"/>
</dbReference>
<dbReference type="OrthoDB" id="9806226at2"/>
<keyword evidence="2 5" id="KW-0132">Cell division</keyword>
<gene>
    <name evidence="5 7" type="primary">scpB</name>
    <name evidence="7" type="ORF">NITGR_100059</name>
</gene>
<comment type="subunit">
    <text evidence="5">Homodimer. Homodimerization may be required to stabilize the binding of ScpA to the Smc head domains. Component of a cohesin-like complex composed of ScpA, ScpB and the Smc homodimer, in which ScpA and ScpB bind to the head domain of Smc. The presence of the three proteins is required for the association of the complex with DNA.</text>
</comment>
<feature type="region of interest" description="Disordered" evidence="6">
    <location>
        <begin position="172"/>
        <end position="230"/>
    </location>
</feature>
<accession>M1Z8B8</accession>
<dbReference type="RefSeq" id="WP_005005460.1">
    <property type="nucleotide sequence ID" value="NZ_HG422173.1"/>
</dbReference>
<dbReference type="Proteomes" id="UP000011704">
    <property type="component" value="Unassembled WGS sequence"/>
</dbReference>
<evidence type="ECO:0000256" key="1">
    <source>
        <dbReference type="ARBA" id="ARBA00022490"/>
    </source>
</evidence>
<dbReference type="GO" id="GO:0005737">
    <property type="term" value="C:cytoplasm"/>
    <property type="evidence" value="ECO:0007669"/>
    <property type="project" value="UniProtKB-SubCell"/>
</dbReference>
<evidence type="ECO:0000313" key="8">
    <source>
        <dbReference type="Proteomes" id="UP000011704"/>
    </source>
</evidence>
<organism evidence="7 8">
    <name type="scientific">Nitrospina gracilis (strain 3/211)</name>
    <dbReference type="NCBI Taxonomy" id="1266370"/>
    <lineage>
        <taxon>Bacteria</taxon>
        <taxon>Pseudomonadati</taxon>
        <taxon>Nitrospinota/Tectimicrobiota group</taxon>
        <taxon>Nitrospinota</taxon>
        <taxon>Nitrospinia</taxon>
        <taxon>Nitrospinales</taxon>
        <taxon>Nitrospinaceae</taxon>
        <taxon>Nitrospina</taxon>
    </lineage>
</organism>
<dbReference type="InParanoid" id="M1Z8B8"/>
<dbReference type="STRING" id="1266370.NITGR_100059"/>
<dbReference type="AlphaFoldDB" id="M1Z8B8"/>
<evidence type="ECO:0000313" key="7">
    <source>
        <dbReference type="EMBL" id="CCQ89254.1"/>
    </source>
</evidence>
<sequence>MEREKIKAIIENLLLASDAPLSPETLQQVLADGTTADAVRDILEELRADYEDRSLQIVEVAEGYQIGTRPDYFEWIRRMLKLDKTFRLSQPALDTLSIIAYKQPLTRAEVEEIRGVDSSGVVKTLLEKKIIAPGGRKDVPGKPIMYKTTKKFLEYFGLRDLSELPTLEDFSEEIEGEDTPQQGELSFGSGGGENGSTPSGDSDADTESAATVDSASADPAEPPVDNDPQA</sequence>
<keyword evidence="8" id="KW-1185">Reference proteome</keyword>
<keyword evidence="1 5" id="KW-0963">Cytoplasm</keyword>
<dbReference type="PANTHER" id="PTHR34298:SF2">
    <property type="entry name" value="SEGREGATION AND CONDENSATION PROTEIN B"/>
    <property type="match status" value="1"/>
</dbReference>
<dbReference type="GO" id="GO:0006260">
    <property type="term" value="P:DNA replication"/>
    <property type="evidence" value="ECO:0007669"/>
    <property type="project" value="UniProtKB-UniRule"/>
</dbReference>
<evidence type="ECO:0000256" key="2">
    <source>
        <dbReference type="ARBA" id="ARBA00022618"/>
    </source>
</evidence>
<keyword evidence="3 5" id="KW-0159">Chromosome partition</keyword>
<comment type="function">
    <text evidence="5">Participates in chromosomal partition during cell division. May act via the formation of a condensin-like complex containing Smc and ScpA that pull DNA away from mid-cell into both cell halves.</text>
</comment>
<dbReference type="InterPro" id="IPR036390">
    <property type="entry name" value="WH_DNA-bd_sf"/>
</dbReference>
<dbReference type="GO" id="GO:0051301">
    <property type="term" value="P:cell division"/>
    <property type="evidence" value="ECO:0007669"/>
    <property type="project" value="UniProtKB-KW"/>
</dbReference>
<dbReference type="PIRSF" id="PIRSF019345">
    <property type="entry name" value="ScpB"/>
    <property type="match status" value="1"/>
</dbReference>
<comment type="subcellular location">
    <subcellularLocation>
        <location evidence="5">Cytoplasm</location>
    </subcellularLocation>
    <text evidence="5">Associated with two foci at the outer edges of the nucleoid region in young cells, and at four foci within both cell halves in older cells.</text>
</comment>
<reference evidence="7 8" key="1">
    <citation type="journal article" date="2013" name="Front. Microbiol.">
        <title>The genome of Nitrospina gracilis illuminates the metabolism and evolution of the major marine nitrite oxidizer.</title>
        <authorList>
            <person name="Luecker S."/>
            <person name="Nowka B."/>
            <person name="Rattei T."/>
            <person name="Spieck E."/>
            <person name="and Daims H."/>
        </authorList>
    </citation>
    <scope>NUCLEOTIDE SEQUENCE [LARGE SCALE GENOMIC DNA]</scope>
    <source>
        <strain evidence="7 8">3/211</strain>
    </source>
</reference>
<dbReference type="HOGENOM" id="CLU_045647_5_2_0"/>
<dbReference type="InterPro" id="IPR036388">
    <property type="entry name" value="WH-like_DNA-bd_sf"/>
</dbReference>
<dbReference type="Gene3D" id="1.10.10.10">
    <property type="entry name" value="Winged helix-like DNA-binding domain superfamily/Winged helix DNA-binding domain"/>
    <property type="match status" value="2"/>
</dbReference>
<proteinExistence type="inferred from homology"/>
<dbReference type="SUPFAM" id="SSF46785">
    <property type="entry name" value="Winged helix' DNA-binding domain"/>
    <property type="match status" value="2"/>
</dbReference>
<evidence type="ECO:0000256" key="6">
    <source>
        <dbReference type="SAM" id="MobiDB-lite"/>
    </source>
</evidence>
<protein>
    <recommendedName>
        <fullName evidence="5">Segregation and condensation protein B</fullName>
    </recommendedName>
</protein>
<dbReference type="Pfam" id="PF04079">
    <property type="entry name" value="SMC_ScpB"/>
    <property type="match status" value="1"/>
</dbReference>
<evidence type="ECO:0000256" key="3">
    <source>
        <dbReference type="ARBA" id="ARBA00022829"/>
    </source>
</evidence>
<evidence type="ECO:0000256" key="5">
    <source>
        <dbReference type="HAMAP-Rule" id="MF_01804"/>
    </source>
</evidence>
<comment type="caution">
    <text evidence="7">The sequence shown here is derived from an EMBL/GenBank/DDBJ whole genome shotgun (WGS) entry which is preliminary data.</text>
</comment>
<dbReference type="GO" id="GO:0051304">
    <property type="term" value="P:chromosome separation"/>
    <property type="evidence" value="ECO:0007669"/>
    <property type="project" value="InterPro"/>
</dbReference>
<dbReference type="NCBIfam" id="TIGR00281">
    <property type="entry name" value="SMC-Scp complex subunit ScpB"/>
    <property type="match status" value="1"/>
</dbReference>
<dbReference type="PANTHER" id="PTHR34298">
    <property type="entry name" value="SEGREGATION AND CONDENSATION PROTEIN B"/>
    <property type="match status" value="1"/>
</dbReference>